<organism evidence="6 7">
    <name type="scientific">Cohnella silvisoli</name>
    <dbReference type="NCBI Taxonomy" id="2873699"/>
    <lineage>
        <taxon>Bacteria</taxon>
        <taxon>Bacillati</taxon>
        <taxon>Bacillota</taxon>
        <taxon>Bacilli</taxon>
        <taxon>Bacillales</taxon>
        <taxon>Paenibacillaceae</taxon>
        <taxon>Cohnella</taxon>
    </lineage>
</organism>
<comment type="caution">
    <text evidence="6">The sequence shown here is derived from an EMBL/GenBank/DDBJ whole genome shotgun (WGS) entry which is preliminary data.</text>
</comment>
<dbReference type="InterPro" id="IPR009057">
    <property type="entry name" value="Homeodomain-like_sf"/>
</dbReference>
<feature type="DNA-binding region" description="H-T-H motif" evidence="4">
    <location>
        <begin position="32"/>
        <end position="51"/>
    </location>
</feature>
<proteinExistence type="predicted"/>
<evidence type="ECO:0000256" key="1">
    <source>
        <dbReference type="ARBA" id="ARBA00023015"/>
    </source>
</evidence>
<dbReference type="Gene3D" id="1.10.357.10">
    <property type="entry name" value="Tetracycline Repressor, domain 2"/>
    <property type="match status" value="1"/>
</dbReference>
<evidence type="ECO:0000313" key="6">
    <source>
        <dbReference type="EMBL" id="MEQ4483272.1"/>
    </source>
</evidence>
<dbReference type="InterPro" id="IPR050109">
    <property type="entry name" value="HTH-type_TetR-like_transc_reg"/>
</dbReference>
<gene>
    <name evidence="6" type="ORF">QJS35_12815</name>
</gene>
<dbReference type="SUPFAM" id="SSF46689">
    <property type="entry name" value="Homeodomain-like"/>
    <property type="match status" value="1"/>
</dbReference>
<dbReference type="PANTHER" id="PTHR30055">
    <property type="entry name" value="HTH-TYPE TRANSCRIPTIONAL REGULATOR RUTR"/>
    <property type="match status" value="1"/>
</dbReference>
<evidence type="ECO:0000256" key="3">
    <source>
        <dbReference type="ARBA" id="ARBA00023163"/>
    </source>
</evidence>
<keyword evidence="1" id="KW-0805">Transcription regulation</keyword>
<evidence type="ECO:0000256" key="2">
    <source>
        <dbReference type="ARBA" id="ARBA00023125"/>
    </source>
</evidence>
<name>A0ABV1KTY7_9BACL</name>
<keyword evidence="7" id="KW-1185">Reference proteome</keyword>
<accession>A0ABV1KTY7</accession>
<reference evidence="6 7" key="1">
    <citation type="journal article" date="2023" name="Genome Announc.">
        <title>Pan-Genome Analyses of the Genus Cohnella and Proposal of the Novel Species Cohnella silvisoli sp. nov., Isolated from Forest Soil.</title>
        <authorList>
            <person name="Wang C."/>
            <person name="Mao L."/>
            <person name="Bao G."/>
            <person name="Zhu H."/>
        </authorList>
    </citation>
    <scope>NUCLEOTIDE SEQUENCE [LARGE SCALE GENOMIC DNA]</scope>
    <source>
        <strain evidence="6 7">NL03-T5-1</strain>
    </source>
</reference>
<sequence>MDKITPKAASRKEDIISAAITVFADLGYYRATTAQVAAQANISQPYVYRFYNTKEALLLAALERSWDRILQAFSSVREKVKPEDMETAFTEAYKNVLRNFQSEILLQMQAQTIQDPEIRKAMQSGMKRIRDYVLSSFQQSGYPEPEERTTIFLAKGMLCNIALAIDMDELMPNHL</sequence>
<dbReference type="PRINTS" id="PR00455">
    <property type="entry name" value="HTHTETR"/>
</dbReference>
<keyword evidence="2 4" id="KW-0238">DNA-binding</keyword>
<dbReference type="EMBL" id="JASKHM010000006">
    <property type="protein sequence ID" value="MEQ4483272.1"/>
    <property type="molecule type" value="Genomic_DNA"/>
</dbReference>
<dbReference type="RefSeq" id="WP_232184415.1">
    <property type="nucleotide sequence ID" value="NZ_JAIOAP010000002.1"/>
</dbReference>
<evidence type="ECO:0000256" key="4">
    <source>
        <dbReference type="PROSITE-ProRule" id="PRU00335"/>
    </source>
</evidence>
<feature type="domain" description="HTH tetR-type" evidence="5">
    <location>
        <begin position="9"/>
        <end position="69"/>
    </location>
</feature>
<evidence type="ECO:0000313" key="7">
    <source>
        <dbReference type="Proteomes" id="UP001493487"/>
    </source>
</evidence>
<dbReference type="PROSITE" id="PS50977">
    <property type="entry name" value="HTH_TETR_2"/>
    <property type="match status" value="1"/>
</dbReference>
<dbReference type="InterPro" id="IPR001647">
    <property type="entry name" value="HTH_TetR"/>
</dbReference>
<dbReference type="Proteomes" id="UP001493487">
    <property type="component" value="Unassembled WGS sequence"/>
</dbReference>
<dbReference type="Pfam" id="PF00440">
    <property type="entry name" value="TetR_N"/>
    <property type="match status" value="1"/>
</dbReference>
<keyword evidence="3" id="KW-0804">Transcription</keyword>
<dbReference type="PANTHER" id="PTHR30055:SF234">
    <property type="entry name" value="HTH-TYPE TRANSCRIPTIONAL REGULATOR BETI"/>
    <property type="match status" value="1"/>
</dbReference>
<protein>
    <submittedName>
        <fullName evidence="6">TetR/AcrR family transcriptional regulator</fullName>
    </submittedName>
</protein>
<evidence type="ECO:0000259" key="5">
    <source>
        <dbReference type="PROSITE" id="PS50977"/>
    </source>
</evidence>